<feature type="region of interest" description="Disordered" evidence="1">
    <location>
        <begin position="202"/>
        <end position="256"/>
    </location>
</feature>
<evidence type="ECO:0000313" key="3">
    <source>
        <dbReference type="Proteomes" id="UP000315003"/>
    </source>
</evidence>
<reference evidence="2 3" key="1">
    <citation type="submission" date="2019-02" db="EMBL/GenBank/DDBJ databases">
        <title>Deep-cultivation of Planctomycetes and their phenomic and genomic characterization uncovers novel biology.</title>
        <authorList>
            <person name="Wiegand S."/>
            <person name="Jogler M."/>
            <person name="Boedeker C."/>
            <person name="Pinto D."/>
            <person name="Vollmers J."/>
            <person name="Rivas-Marin E."/>
            <person name="Kohn T."/>
            <person name="Peeters S.H."/>
            <person name="Heuer A."/>
            <person name="Rast P."/>
            <person name="Oberbeckmann S."/>
            <person name="Bunk B."/>
            <person name="Jeske O."/>
            <person name="Meyerdierks A."/>
            <person name="Storesund J.E."/>
            <person name="Kallscheuer N."/>
            <person name="Luecker S."/>
            <person name="Lage O.M."/>
            <person name="Pohl T."/>
            <person name="Merkel B.J."/>
            <person name="Hornburger P."/>
            <person name="Mueller R.-W."/>
            <person name="Bruemmer F."/>
            <person name="Labrenz M."/>
            <person name="Spormann A.M."/>
            <person name="Op den Camp H."/>
            <person name="Overmann J."/>
            <person name="Amann R."/>
            <person name="Jetten M.S.M."/>
            <person name="Mascher T."/>
            <person name="Medema M.H."/>
            <person name="Devos D.P."/>
            <person name="Kaster A.-K."/>
            <person name="Ovreas L."/>
            <person name="Rohde M."/>
            <person name="Galperin M.Y."/>
            <person name="Jogler C."/>
        </authorList>
    </citation>
    <scope>NUCLEOTIDE SEQUENCE [LARGE SCALE GENOMIC DNA]</scope>
    <source>
        <strain evidence="2 3">SV_7m_r</strain>
    </source>
</reference>
<evidence type="ECO:0000313" key="2">
    <source>
        <dbReference type="EMBL" id="QDT58392.1"/>
    </source>
</evidence>
<evidence type="ECO:0000256" key="1">
    <source>
        <dbReference type="SAM" id="MobiDB-lite"/>
    </source>
</evidence>
<protein>
    <submittedName>
        <fullName evidence="2">Uncharacterized protein</fullName>
    </submittedName>
</protein>
<dbReference type="Proteomes" id="UP000315003">
    <property type="component" value="Chromosome"/>
</dbReference>
<keyword evidence="3" id="KW-1185">Reference proteome</keyword>
<dbReference type="OrthoDB" id="288562at2"/>
<name>A0A517SQJ6_9BACT</name>
<gene>
    <name evidence="2" type="ORF">SV7mr_08840</name>
</gene>
<proteinExistence type="predicted"/>
<organism evidence="2 3">
    <name type="scientific">Stieleria bergensis</name>
    <dbReference type="NCBI Taxonomy" id="2528025"/>
    <lineage>
        <taxon>Bacteria</taxon>
        <taxon>Pseudomonadati</taxon>
        <taxon>Planctomycetota</taxon>
        <taxon>Planctomycetia</taxon>
        <taxon>Pirellulales</taxon>
        <taxon>Pirellulaceae</taxon>
        <taxon>Stieleria</taxon>
    </lineage>
</organism>
<dbReference type="EMBL" id="CP036272">
    <property type="protein sequence ID" value="QDT58392.1"/>
    <property type="molecule type" value="Genomic_DNA"/>
</dbReference>
<sequence>MSDSMRRRLPSRWTIRLRAIAGILAVFPLLIMVSGCDQGPEPIDVMKIPKQLPDALLPGDQRLIAAMVPHGDKVWFFKIVGPEDAVQTVADQVKDFVSEVKFTDAGEPVLEQLPEGWKRTAPGMMRFATININTEDKQLDFSISTLGAPEEDWDAYVKLNVDRWRKQVGLENGEEPWAGGVEMTAVAAAPAAEDQKSVWADFTGTPPEGSGPSSMPPFMQGMMGSGSGQGAMSPGPASSGAPDPSLGFEQPDSWRPGEMRSMREAAFEFGPAERKAELTVMTLGGGFEANVSRWVGQVFGKAPSEEELKAILDAKETLTVSGREAFRFIIFGPESAEIAIDGTIVPLGTGQSKFIKATGPPETIKEQQENTAAFLKSLKF</sequence>
<dbReference type="RefSeq" id="WP_145269517.1">
    <property type="nucleotide sequence ID" value="NZ_CP036272.1"/>
</dbReference>
<dbReference type="AlphaFoldDB" id="A0A517SQJ6"/>
<accession>A0A517SQJ6</accession>
<feature type="compositionally biased region" description="Low complexity" evidence="1">
    <location>
        <begin position="206"/>
        <end position="222"/>
    </location>
</feature>
<feature type="compositionally biased region" description="Low complexity" evidence="1">
    <location>
        <begin position="230"/>
        <end position="245"/>
    </location>
</feature>